<feature type="region of interest" description="Disordered" evidence="1">
    <location>
        <begin position="39"/>
        <end position="139"/>
    </location>
</feature>
<name>A0AAI8VQ25_9PEZI</name>
<feature type="compositionally biased region" description="Low complexity" evidence="1">
    <location>
        <begin position="109"/>
        <end position="123"/>
    </location>
</feature>
<gene>
    <name evidence="2" type="ORF">KHLLAP_LOCUS8985</name>
</gene>
<evidence type="ECO:0000256" key="1">
    <source>
        <dbReference type="SAM" id="MobiDB-lite"/>
    </source>
</evidence>
<accession>A0AAI8VQ25</accession>
<dbReference type="EMBL" id="CAUWAG010000012">
    <property type="protein sequence ID" value="CAJ2508517.1"/>
    <property type="molecule type" value="Genomic_DNA"/>
</dbReference>
<organism evidence="2 3">
    <name type="scientific">Anthostomella pinea</name>
    <dbReference type="NCBI Taxonomy" id="933095"/>
    <lineage>
        <taxon>Eukaryota</taxon>
        <taxon>Fungi</taxon>
        <taxon>Dikarya</taxon>
        <taxon>Ascomycota</taxon>
        <taxon>Pezizomycotina</taxon>
        <taxon>Sordariomycetes</taxon>
        <taxon>Xylariomycetidae</taxon>
        <taxon>Xylariales</taxon>
        <taxon>Xylariaceae</taxon>
        <taxon>Anthostomella</taxon>
    </lineage>
</organism>
<feature type="compositionally biased region" description="Basic residues" evidence="1">
    <location>
        <begin position="13"/>
        <end position="23"/>
    </location>
</feature>
<dbReference type="AlphaFoldDB" id="A0AAI8VQ25"/>
<feature type="compositionally biased region" description="Polar residues" evidence="1">
    <location>
        <begin position="124"/>
        <end position="133"/>
    </location>
</feature>
<proteinExistence type="predicted"/>
<evidence type="ECO:0000313" key="3">
    <source>
        <dbReference type="Proteomes" id="UP001295740"/>
    </source>
</evidence>
<protein>
    <submittedName>
        <fullName evidence="2">Uu.00g135430.m01.CDS01</fullName>
    </submittedName>
</protein>
<dbReference type="Proteomes" id="UP001295740">
    <property type="component" value="Unassembled WGS sequence"/>
</dbReference>
<feature type="region of interest" description="Disordered" evidence="1">
    <location>
        <begin position="1"/>
        <end position="23"/>
    </location>
</feature>
<comment type="caution">
    <text evidence="2">The sequence shown here is derived from an EMBL/GenBank/DDBJ whole genome shotgun (WGS) entry which is preliminary data.</text>
</comment>
<keyword evidence="3" id="KW-1185">Reference proteome</keyword>
<sequence>MDAETSHLLPQKQHQHQHQHRVHIQGKLALVRSVSIANLQATNPPPTSQAGSGRFDGAGVSNSLQSRQRRRSTDGTSEPANDPRDTQHRSYGIGGAGNIRRPIDIMGVSSRPSLSLSSLFSSSNAVSTGSGDSSPGLKTDWRRWDLAGFLRRKGKAAKAS</sequence>
<reference evidence="2" key="1">
    <citation type="submission" date="2023-10" db="EMBL/GenBank/DDBJ databases">
        <authorList>
            <person name="Hackl T."/>
        </authorList>
    </citation>
    <scope>NUCLEOTIDE SEQUENCE</scope>
</reference>
<evidence type="ECO:0000313" key="2">
    <source>
        <dbReference type="EMBL" id="CAJ2508517.1"/>
    </source>
</evidence>